<evidence type="ECO:0000313" key="3">
    <source>
        <dbReference type="Proteomes" id="UP000291933"/>
    </source>
</evidence>
<dbReference type="InterPro" id="IPR015424">
    <property type="entry name" value="PyrdxlP-dep_Trfase"/>
</dbReference>
<sequence length="412" mass="44189">MTAFDLDAVRADFPALTTPDAAGNLPLFLDGPGGGQVPRPVLDAMVEYLGHYNSNLGGFADAGRRTTQLVADARAAAADWLGAASENIVFGPNSTTLMFNLSRAVAATFAPGDNVVVSDLDHFSNVSSWRRAAEDAGCEVRVLPLDADGIDLDYGRLADLVDESTRVVAVTAASNLLGTRPDVARVVARAREVGALVSVDAVHAAVHEQLNFEALDADFLYASAYKLGGPHLGICAAKAEHLSGLRPYKVEPATEESPARWEQGTQSFEALAGFVALVDYWAEFGSGGDRRARLASAYEVIDAHERTLTELFLAELARRPDLRLYGRASVDGRTPTFAFNLTDADGVRDASGLVRWLGERNVALGLGNFYALGAVRRLGVETVLRAGFVHYTSADEVRRFFALVDEWSGSER</sequence>
<dbReference type="OrthoDB" id="7592443at2"/>
<protein>
    <submittedName>
        <fullName evidence="2">Cysteine desulfurase-like protein</fullName>
    </submittedName>
</protein>
<comment type="caution">
    <text evidence="2">The sequence shown here is derived from an EMBL/GenBank/DDBJ whole genome shotgun (WGS) entry which is preliminary data.</text>
</comment>
<dbReference type="SUPFAM" id="SSF53383">
    <property type="entry name" value="PLP-dependent transferases"/>
    <property type="match status" value="1"/>
</dbReference>
<dbReference type="InterPro" id="IPR015422">
    <property type="entry name" value="PyrdxlP-dep_Trfase_small"/>
</dbReference>
<dbReference type="PANTHER" id="PTHR43586:SF21">
    <property type="entry name" value="PYRIDOXAL PHOSPHATE (PLP)-DEPENDENT ASPARTATE AMINOTRANSFERASE SUPERFAMILY"/>
    <property type="match status" value="1"/>
</dbReference>
<dbReference type="PANTHER" id="PTHR43586">
    <property type="entry name" value="CYSTEINE DESULFURASE"/>
    <property type="match status" value="1"/>
</dbReference>
<dbReference type="InterPro" id="IPR000192">
    <property type="entry name" value="Aminotrans_V_dom"/>
</dbReference>
<dbReference type="Proteomes" id="UP000291933">
    <property type="component" value="Unassembled WGS sequence"/>
</dbReference>
<dbReference type="NCBIfam" id="TIGR01976">
    <property type="entry name" value="am_tr_V_VC1184"/>
    <property type="match status" value="1"/>
</dbReference>
<organism evidence="2 3">
    <name type="scientific">Propioniciclava tarda</name>
    <dbReference type="NCBI Taxonomy" id="433330"/>
    <lineage>
        <taxon>Bacteria</taxon>
        <taxon>Bacillati</taxon>
        <taxon>Actinomycetota</taxon>
        <taxon>Actinomycetes</taxon>
        <taxon>Propionibacteriales</taxon>
        <taxon>Propionibacteriaceae</taxon>
        <taxon>Propioniciclava</taxon>
    </lineage>
</organism>
<dbReference type="EMBL" id="SDMR01000008">
    <property type="protein sequence ID" value="TBT94978.1"/>
    <property type="molecule type" value="Genomic_DNA"/>
</dbReference>
<keyword evidence="3" id="KW-1185">Reference proteome</keyword>
<evidence type="ECO:0000313" key="2">
    <source>
        <dbReference type="EMBL" id="TBT94978.1"/>
    </source>
</evidence>
<dbReference type="RefSeq" id="WP_131172067.1">
    <property type="nucleotide sequence ID" value="NZ_FXTL01000007.1"/>
</dbReference>
<dbReference type="InterPro" id="IPR011340">
    <property type="entry name" value="Cys_dSase-rel"/>
</dbReference>
<reference evidence="2 3" key="1">
    <citation type="submission" date="2019-01" db="EMBL/GenBank/DDBJ databases">
        <title>Lactibacter flavus gen. nov., sp. nov., a novel bacterium of the family Propionibacteriaceae isolated from raw milk and dairy products.</title>
        <authorList>
            <person name="Huptas C."/>
            <person name="Wenning M."/>
            <person name="Breitenwieser F."/>
            <person name="Doll E."/>
            <person name="Von Neubeck M."/>
            <person name="Busse H.-J."/>
            <person name="Scherer S."/>
        </authorList>
    </citation>
    <scope>NUCLEOTIDE SEQUENCE [LARGE SCALE GENOMIC DNA]</scope>
    <source>
        <strain evidence="2 3">DSM 22130</strain>
    </source>
</reference>
<dbReference type="Gene3D" id="3.90.1150.10">
    <property type="entry name" value="Aspartate Aminotransferase, domain 1"/>
    <property type="match status" value="1"/>
</dbReference>
<gene>
    <name evidence="2" type="ORF">ET996_08185</name>
</gene>
<dbReference type="AlphaFoldDB" id="A0A4Q9KKL6"/>
<feature type="domain" description="Aminotransferase class V" evidence="1">
    <location>
        <begin position="28"/>
        <end position="400"/>
    </location>
</feature>
<name>A0A4Q9KKL6_PROTD</name>
<dbReference type="Gene3D" id="3.40.640.10">
    <property type="entry name" value="Type I PLP-dependent aspartate aminotransferase-like (Major domain)"/>
    <property type="match status" value="1"/>
</dbReference>
<proteinExistence type="predicted"/>
<dbReference type="InterPro" id="IPR015421">
    <property type="entry name" value="PyrdxlP-dep_Trfase_major"/>
</dbReference>
<evidence type="ECO:0000259" key="1">
    <source>
        <dbReference type="Pfam" id="PF00266"/>
    </source>
</evidence>
<dbReference type="Pfam" id="PF00266">
    <property type="entry name" value="Aminotran_5"/>
    <property type="match status" value="1"/>
</dbReference>
<accession>A0A4Q9KKL6</accession>